<comment type="caution">
    <text evidence="2">The sequence shown here is derived from an EMBL/GenBank/DDBJ whole genome shotgun (WGS) entry which is preliminary data.</text>
</comment>
<feature type="non-terminal residue" evidence="2">
    <location>
        <position position="1"/>
    </location>
</feature>
<keyword evidence="3" id="KW-1185">Reference proteome</keyword>
<reference evidence="2 3" key="1">
    <citation type="submission" date="2016-03" db="EMBL/GenBank/DDBJ databases">
        <title>EvidentialGene: Evidence-directed Construction of Genes on Genomes.</title>
        <authorList>
            <person name="Gilbert D.G."/>
            <person name="Choi J.-H."/>
            <person name="Mockaitis K."/>
            <person name="Colbourne J."/>
            <person name="Pfrender M."/>
        </authorList>
    </citation>
    <scope>NUCLEOTIDE SEQUENCE [LARGE SCALE GENOMIC DNA]</scope>
    <source>
        <strain evidence="2 3">Xinb3</strain>
        <tissue evidence="2">Complete organism</tissue>
    </source>
</reference>
<accession>A0A164EJV0</accession>
<dbReference type="EMBL" id="LRGB01023446">
    <property type="protein sequence ID" value="KZR96862.1"/>
    <property type="molecule type" value="Genomic_DNA"/>
</dbReference>
<organism evidence="2 3">
    <name type="scientific">Daphnia magna</name>
    <dbReference type="NCBI Taxonomy" id="35525"/>
    <lineage>
        <taxon>Eukaryota</taxon>
        <taxon>Metazoa</taxon>
        <taxon>Ecdysozoa</taxon>
        <taxon>Arthropoda</taxon>
        <taxon>Crustacea</taxon>
        <taxon>Branchiopoda</taxon>
        <taxon>Diplostraca</taxon>
        <taxon>Cladocera</taxon>
        <taxon>Anomopoda</taxon>
        <taxon>Daphniidae</taxon>
        <taxon>Daphnia</taxon>
    </lineage>
</organism>
<dbReference type="Proteomes" id="UP000076858">
    <property type="component" value="Unassembled WGS sequence"/>
</dbReference>
<evidence type="ECO:0000313" key="2">
    <source>
        <dbReference type="EMBL" id="KZR96862.1"/>
    </source>
</evidence>
<dbReference type="Pfam" id="PF07727">
    <property type="entry name" value="RVT_2"/>
    <property type="match status" value="1"/>
</dbReference>
<dbReference type="SUPFAM" id="SSF56672">
    <property type="entry name" value="DNA/RNA polymerases"/>
    <property type="match status" value="1"/>
</dbReference>
<feature type="non-terminal residue" evidence="2">
    <location>
        <position position="152"/>
    </location>
</feature>
<feature type="domain" description="Reverse transcriptase Ty1/copia-type" evidence="1">
    <location>
        <begin position="5"/>
        <end position="150"/>
    </location>
</feature>
<dbReference type="InterPro" id="IPR043502">
    <property type="entry name" value="DNA/RNA_pol_sf"/>
</dbReference>
<dbReference type="STRING" id="35525.A0A164EJV0"/>
<name>A0A164EJV0_9CRUS</name>
<evidence type="ECO:0000259" key="1">
    <source>
        <dbReference type="Pfam" id="PF07727"/>
    </source>
</evidence>
<evidence type="ECO:0000313" key="3">
    <source>
        <dbReference type="Proteomes" id="UP000076858"/>
    </source>
</evidence>
<sequence length="152" mass="17178">SDGTVQRYKAHFVAKGYTQRPGLDYVKTYAPVVKLDSLRTILSIAAHRDLDMIQLDVCTAFLYGDVEEELYVRQPEGFISPNNASLVCRLHKGLYGLKQASRLWNSKFDVFLTKFGFISSQADPCVYLRKTNLEFTILAIWVDDGIVCSNST</sequence>
<gene>
    <name evidence="2" type="ORF">APZ42_008570</name>
</gene>
<dbReference type="InterPro" id="IPR013103">
    <property type="entry name" value="RVT_2"/>
</dbReference>
<proteinExistence type="predicted"/>
<dbReference type="GO" id="GO:0071897">
    <property type="term" value="P:DNA biosynthetic process"/>
    <property type="evidence" value="ECO:0007669"/>
    <property type="project" value="UniProtKB-ARBA"/>
</dbReference>
<dbReference type="OrthoDB" id="8188638at2759"/>
<dbReference type="AlphaFoldDB" id="A0A164EJV0"/>
<protein>
    <submittedName>
        <fullName evidence="2">Copia protein (Gag-int-pol protein)</fullName>
    </submittedName>
</protein>